<dbReference type="UniPathway" id="UPA00345"/>
<evidence type="ECO:0000259" key="11">
    <source>
        <dbReference type="SMART" id="SM01185"/>
    </source>
</evidence>
<dbReference type="GO" id="GO:0043043">
    <property type="term" value="P:peptide biosynthetic process"/>
    <property type="evidence" value="ECO:0007669"/>
    <property type="project" value="InterPro"/>
</dbReference>
<dbReference type="Proteomes" id="UP000199459">
    <property type="component" value="Unassembled WGS sequence"/>
</dbReference>
<dbReference type="PANTHER" id="PTHR30053">
    <property type="entry name" value="ELONGATION FACTOR P"/>
    <property type="match status" value="1"/>
</dbReference>
<dbReference type="EMBL" id="FOCP01000004">
    <property type="protein sequence ID" value="SEM92886.1"/>
    <property type="molecule type" value="Genomic_DNA"/>
</dbReference>
<keyword evidence="6 7" id="KW-0648">Protein biosynthesis</keyword>
<dbReference type="Pfam" id="PF08207">
    <property type="entry name" value="EFP_N"/>
    <property type="match status" value="1"/>
</dbReference>
<dbReference type="InterPro" id="IPR008991">
    <property type="entry name" value="Translation_prot_SH3-like_sf"/>
</dbReference>
<dbReference type="PANTHER" id="PTHR30053:SF14">
    <property type="entry name" value="TRANSLATION ELONGATION FACTOR KOW-LIKE DOMAIN-CONTAINING PROTEIN"/>
    <property type="match status" value="1"/>
</dbReference>
<dbReference type="HAMAP" id="MF_00141">
    <property type="entry name" value="EF_P"/>
    <property type="match status" value="1"/>
</dbReference>
<dbReference type="STRING" id="917.SAMN05216326_12028"/>
<dbReference type="GO" id="GO:0005829">
    <property type="term" value="C:cytosol"/>
    <property type="evidence" value="ECO:0007669"/>
    <property type="project" value="UniProtKB-ARBA"/>
</dbReference>
<dbReference type="RefSeq" id="WP_090628509.1">
    <property type="nucleotide sequence ID" value="NZ_FOCP01000004.1"/>
</dbReference>
<dbReference type="Gene3D" id="2.40.50.140">
    <property type="entry name" value="Nucleic acid-binding proteins"/>
    <property type="match status" value="2"/>
</dbReference>
<comment type="similarity">
    <text evidence="3 7 9">Belongs to the elongation factor P family.</text>
</comment>
<evidence type="ECO:0000313" key="13">
    <source>
        <dbReference type="Proteomes" id="UP000199459"/>
    </source>
</evidence>
<evidence type="ECO:0000259" key="10">
    <source>
        <dbReference type="SMART" id="SM00841"/>
    </source>
</evidence>
<comment type="subcellular location">
    <subcellularLocation>
        <location evidence="1 7">Cytoplasm</location>
    </subcellularLocation>
</comment>
<evidence type="ECO:0000256" key="9">
    <source>
        <dbReference type="RuleBase" id="RU004389"/>
    </source>
</evidence>
<evidence type="ECO:0000256" key="8">
    <source>
        <dbReference type="NCBIfam" id="TIGR00038"/>
    </source>
</evidence>
<dbReference type="OrthoDB" id="9801844at2"/>
<organism evidence="12 13">
    <name type="scientific">Nitrosomonas marina</name>
    <dbReference type="NCBI Taxonomy" id="917"/>
    <lineage>
        <taxon>Bacteria</taxon>
        <taxon>Pseudomonadati</taxon>
        <taxon>Pseudomonadota</taxon>
        <taxon>Betaproteobacteria</taxon>
        <taxon>Nitrosomonadales</taxon>
        <taxon>Nitrosomonadaceae</taxon>
        <taxon>Nitrosomonas</taxon>
    </lineage>
</organism>
<dbReference type="AlphaFoldDB" id="A0A1H8CCZ9"/>
<keyword evidence="4 7" id="KW-0963">Cytoplasm</keyword>
<dbReference type="NCBIfam" id="NF001810">
    <property type="entry name" value="PRK00529.1"/>
    <property type="match status" value="1"/>
</dbReference>
<dbReference type="InterPro" id="IPR013852">
    <property type="entry name" value="Transl_elong_P/YeiP_CS"/>
</dbReference>
<dbReference type="SMART" id="SM01185">
    <property type="entry name" value="EFP"/>
    <property type="match status" value="1"/>
</dbReference>
<dbReference type="InterPro" id="IPR015365">
    <property type="entry name" value="Elong-fact-P_C"/>
</dbReference>
<dbReference type="SMART" id="SM00841">
    <property type="entry name" value="Elong-fact-P_C"/>
    <property type="match status" value="1"/>
</dbReference>
<dbReference type="Pfam" id="PF01132">
    <property type="entry name" value="EFP"/>
    <property type="match status" value="1"/>
</dbReference>
<evidence type="ECO:0000256" key="1">
    <source>
        <dbReference type="ARBA" id="ARBA00004496"/>
    </source>
</evidence>
<sequence length="186" mass="20888">MKISAFEVRVGNLIEYQNKLWRVNKKNHVKPGKGGAFVQLEMKAVVDGTKLNERFRSEDKVEKAHVEPRQMQFLYAEGDSYVFMDNESYEQLTLPTDELAEQAPYLLPNTDVLINFHNENPIGLELPTSVILEVTETEVMMKGQTAASGGKPAVLETGLKVSVPQFVNIGDKIKVNTDTGEYIERA</sequence>
<name>A0A1H8CCZ9_9PROT</name>
<evidence type="ECO:0000256" key="4">
    <source>
        <dbReference type="ARBA" id="ARBA00022490"/>
    </source>
</evidence>
<feature type="domain" description="Translation elongation factor P/YeiP central" evidence="11">
    <location>
        <begin position="68"/>
        <end position="122"/>
    </location>
</feature>
<dbReference type="InterPro" id="IPR020599">
    <property type="entry name" value="Transl_elong_fac_P/YeiP"/>
</dbReference>
<dbReference type="PROSITE" id="PS01275">
    <property type="entry name" value="EFP"/>
    <property type="match status" value="1"/>
</dbReference>
<dbReference type="SUPFAM" id="SSF50249">
    <property type="entry name" value="Nucleic acid-binding proteins"/>
    <property type="match status" value="2"/>
</dbReference>
<dbReference type="FunFam" id="2.40.50.140:FF:000004">
    <property type="entry name" value="Elongation factor P"/>
    <property type="match status" value="1"/>
</dbReference>
<dbReference type="GO" id="GO:0003746">
    <property type="term" value="F:translation elongation factor activity"/>
    <property type="evidence" value="ECO:0007669"/>
    <property type="project" value="UniProtKB-UniRule"/>
</dbReference>
<dbReference type="SUPFAM" id="SSF50104">
    <property type="entry name" value="Translation proteins SH3-like domain"/>
    <property type="match status" value="1"/>
</dbReference>
<dbReference type="InterPro" id="IPR013185">
    <property type="entry name" value="Transl_elong_KOW-like"/>
</dbReference>
<accession>A0A1H8CCZ9</accession>
<dbReference type="InterPro" id="IPR012340">
    <property type="entry name" value="NA-bd_OB-fold"/>
</dbReference>
<reference evidence="12 13" key="1">
    <citation type="submission" date="2016-10" db="EMBL/GenBank/DDBJ databases">
        <authorList>
            <person name="de Groot N.N."/>
        </authorList>
    </citation>
    <scope>NUCLEOTIDE SEQUENCE [LARGE SCALE GENOMIC DNA]</scope>
    <source>
        <strain evidence="12 13">Nm22</strain>
    </source>
</reference>
<evidence type="ECO:0000256" key="2">
    <source>
        <dbReference type="ARBA" id="ARBA00004815"/>
    </source>
</evidence>
<dbReference type="InterPro" id="IPR001059">
    <property type="entry name" value="Transl_elong_P/YeiP_cen"/>
</dbReference>
<dbReference type="Pfam" id="PF09285">
    <property type="entry name" value="Elong-fact-P_C"/>
    <property type="match status" value="1"/>
</dbReference>
<dbReference type="FunFam" id="2.40.50.140:FF:000009">
    <property type="entry name" value="Elongation factor P"/>
    <property type="match status" value="1"/>
</dbReference>
<evidence type="ECO:0000256" key="6">
    <source>
        <dbReference type="ARBA" id="ARBA00022917"/>
    </source>
</evidence>
<dbReference type="FunFam" id="2.30.30.30:FF:000003">
    <property type="entry name" value="Elongation factor P"/>
    <property type="match status" value="1"/>
</dbReference>
<dbReference type="PIRSF" id="PIRSF005901">
    <property type="entry name" value="EF-P"/>
    <property type="match status" value="1"/>
</dbReference>
<dbReference type="InterPro" id="IPR014722">
    <property type="entry name" value="Rib_uL2_dom2"/>
</dbReference>
<proteinExistence type="inferred from homology"/>
<dbReference type="NCBIfam" id="TIGR00038">
    <property type="entry name" value="efp"/>
    <property type="match status" value="1"/>
</dbReference>
<dbReference type="CDD" id="cd04470">
    <property type="entry name" value="S1_EF-P_repeat_1"/>
    <property type="match status" value="1"/>
</dbReference>
<evidence type="ECO:0000256" key="3">
    <source>
        <dbReference type="ARBA" id="ARBA00009479"/>
    </source>
</evidence>
<comment type="function">
    <text evidence="7">Involved in peptide bond synthesis. Stimulates efficient translation and peptide-bond synthesis on native or reconstituted 70S ribosomes in vitro. Probably functions indirectly by altering the affinity of the ribosome for aminoacyl-tRNA, thus increasing their reactivity as acceptors for peptidyl transferase.</text>
</comment>
<gene>
    <name evidence="7" type="primary">efp</name>
    <name evidence="12" type="ORF">SAMN05216325_104144</name>
</gene>
<keyword evidence="5 7" id="KW-0251">Elongation factor</keyword>
<evidence type="ECO:0000313" key="12">
    <source>
        <dbReference type="EMBL" id="SEM92886.1"/>
    </source>
</evidence>
<dbReference type="InterPro" id="IPR011768">
    <property type="entry name" value="Transl_elongation_fac_P"/>
</dbReference>
<feature type="domain" description="Elongation factor P C-terminal" evidence="10">
    <location>
        <begin position="130"/>
        <end position="185"/>
    </location>
</feature>
<evidence type="ECO:0000256" key="5">
    <source>
        <dbReference type="ARBA" id="ARBA00022768"/>
    </source>
</evidence>
<dbReference type="Gene3D" id="2.30.30.30">
    <property type="match status" value="1"/>
</dbReference>
<protein>
    <recommendedName>
        <fullName evidence="7 8">Elongation factor P</fullName>
        <shortName evidence="7">EF-P</shortName>
    </recommendedName>
</protein>
<evidence type="ECO:0000256" key="7">
    <source>
        <dbReference type="HAMAP-Rule" id="MF_00141"/>
    </source>
</evidence>
<comment type="pathway">
    <text evidence="2 7">Protein biosynthesis; polypeptide chain elongation.</text>
</comment>
<dbReference type="CDD" id="cd05794">
    <property type="entry name" value="S1_EF-P_repeat_2"/>
    <property type="match status" value="1"/>
</dbReference>